<dbReference type="Pfam" id="PF10318">
    <property type="entry name" value="7TM_GPCR_Srh"/>
    <property type="match status" value="1"/>
</dbReference>
<evidence type="ECO:0000313" key="3">
    <source>
        <dbReference type="WBParaSite" id="Csp11.Scaffold630.g19808.t2"/>
    </source>
</evidence>
<keyword evidence="1" id="KW-0812">Transmembrane</keyword>
<feature type="transmembrane region" description="Helical" evidence="1">
    <location>
        <begin position="104"/>
        <end position="126"/>
    </location>
</feature>
<keyword evidence="1" id="KW-0472">Membrane</keyword>
<evidence type="ECO:0000256" key="1">
    <source>
        <dbReference type="SAM" id="Phobius"/>
    </source>
</evidence>
<proteinExistence type="predicted"/>
<feature type="transmembrane region" description="Helical" evidence="1">
    <location>
        <begin position="147"/>
        <end position="167"/>
    </location>
</feature>
<feature type="transmembrane region" description="Helical" evidence="1">
    <location>
        <begin position="65"/>
        <end position="84"/>
    </location>
</feature>
<sequence>MNNFSNIITNMDCFTVRSPDYCWMLHSICFVSFPIYSIAIIVLLRTKSTYFETYKHFLTWHTLTNFISEVYNSWFLLPVVHLPYPLLRFTGFMTQFGFSGLFQFYTINALIHQTAYSIIEMFLFRFKASLFNFKSTSFYTYLRINVYVFRITLFLFFVVNIVTYFYALDQQTISKRELLFNHPEAPWVISCDSVVVAAPFRDPITMFNLIVWMIVVFVAFTSTSSTSFYLWKYLRENEHRSPAVMRMHKMLLITLFVQTAIHGIMLGCPNLLFLYAAFFGANHEMVAQIAFYCLTTHGLVSTIAMMILTKPIKIAILQMFKCPFPRRSADVAQYSASNKI</sequence>
<dbReference type="STRING" id="1561998.A0A1I7UVN6"/>
<accession>A0A1I7UVN6</accession>
<dbReference type="Proteomes" id="UP000095282">
    <property type="component" value="Unplaced"/>
</dbReference>
<dbReference type="InterPro" id="IPR019422">
    <property type="entry name" value="7TM_GPCR_serpentine_rcpt_Srh"/>
</dbReference>
<dbReference type="AlphaFoldDB" id="A0A1I7UVN6"/>
<dbReference type="WBParaSite" id="Csp11.Scaffold630.g19808.t2">
    <property type="protein sequence ID" value="Csp11.Scaffold630.g19808.t2"/>
    <property type="gene ID" value="Csp11.Scaffold630.g19808"/>
</dbReference>
<dbReference type="eggNOG" id="ENOG502TH13">
    <property type="taxonomic scope" value="Eukaryota"/>
</dbReference>
<evidence type="ECO:0000313" key="2">
    <source>
        <dbReference type="Proteomes" id="UP000095282"/>
    </source>
</evidence>
<organism evidence="2 3">
    <name type="scientific">Caenorhabditis tropicalis</name>
    <dbReference type="NCBI Taxonomy" id="1561998"/>
    <lineage>
        <taxon>Eukaryota</taxon>
        <taxon>Metazoa</taxon>
        <taxon>Ecdysozoa</taxon>
        <taxon>Nematoda</taxon>
        <taxon>Chromadorea</taxon>
        <taxon>Rhabditida</taxon>
        <taxon>Rhabditina</taxon>
        <taxon>Rhabditomorpha</taxon>
        <taxon>Rhabditoidea</taxon>
        <taxon>Rhabditidae</taxon>
        <taxon>Peloderinae</taxon>
        <taxon>Caenorhabditis</taxon>
    </lineage>
</organism>
<keyword evidence="1" id="KW-1133">Transmembrane helix</keyword>
<keyword evidence="2" id="KW-1185">Reference proteome</keyword>
<feature type="transmembrane region" description="Helical" evidence="1">
    <location>
        <begin position="289"/>
        <end position="309"/>
    </location>
</feature>
<name>A0A1I7UVN6_9PELO</name>
<protein>
    <submittedName>
        <fullName evidence="3">Serpentine Receptor, class H</fullName>
    </submittedName>
</protein>
<feature type="transmembrane region" description="Helical" evidence="1">
    <location>
        <begin position="209"/>
        <end position="231"/>
    </location>
</feature>
<dbReference type="PANTHER" id="PTHR46891:SF4">
    <property type="entry name" value="SERPENTINE RECEPTOR, CLASS H"/>
    <property type="match status" value="1"/>
</dbReference>
<reference evidence="3" key="1">
    <citation type="submission" date="2016-11" db="UniProtKB">
        <authorList>
            <consortium name="WormBaseParasite"/>
        </authorList>
    </citation>
    <scope>IDENTIFICATION</scope>
</reference>
<feature type="transmembrane region" description="Helical" evidence="1">
    <location>
        <begin position="251"/>
        <end position="277"/>
    </location>
</feature>
<dbReference type="PANTHER" id="PTHR46891">
    <property type="entry name" value="SERPENTINE RECEPTOR, CLASS H-RELATED"/>
    <property type="match status" value="1"/>
</dbReference>
<feature type="transmembrane region" description="Helical" evidence="1">
    <location>
        <begin position="23"/>
        <end position="44"/>
    </location>
</feature>